<gene>
    <name evidence="3" type="ORF">CCACVL1_10921</name>
</gene>
<dbReference type="PANTHER" id="PTHR30620:SF33">
    <property type="entry name" value="BETA-D-GLUCAN EXOHYDROLASE-LIKE PROTEIN-RELATED"/>
    <property type="match status" value="1"/>
</dbReference>
<dbReference type="GO" id="GO:0009251">
    <property type="term" value="P:glucan catabolic process"/>
    <property type="evidence" value="ECO:0007669"/>
    <property type="project" value="TreeGrafter"/>
</dbReference>
<proteinExistence type="predicted"/>
<dbReference type="InterPro" id="IPR017853">
    <property type="entry name" value="GH"/>
</dbReference>
<dbReference type="AlphaFoldDB" id="A0A1R3INZ5"/>
<name>A0A1R3INZ5_COCAP</name>
<protein>
    <submittedName>
        <fullName evidence="3">Uncharacterized protein</fullName>
    </submittedName>
</protein>
<sequence length="180" mass="19362">MAGGGVVSTSGGGGHDFPGSGSCSAGSSVFTFPVSTVRFLVNYYLKHLLFPVLQLFSSIGLMDCVYKNPNAPIEDRVKDLLSRMTLQEKIGQMTQIERTVATATPSALRDYSIGSILSAGGRVVSREEQSGGDGDDELPLQEPKCSNRGSNQRPSFQDDLTRKDRANDPNRAMRCHSLGC</sequence>
<dbReference type="InterPro" id="IPR036962">
    <property type="entry name" value="Glyco_hydro_3_N_sf"/>
</dbReference>
<accession>A0A1R3INZ5</accession>
<feature type="region of interest" description="Disordered" evidence="2">
    <location>
        <begin position="124"/>
        <end position="170"/>
    </location>
</feature>
<evidence type="ECO:0000256" key="2">
    <source>
        <dbReference type="SAM" id="MobiDB-lite"/>
    </source>
</evidence>
<dbReference type="STRING" id="210143.A0A1R3INZ5"/>
<dbReference type="EMBL" id="AWWV01009739">
    <property type="protein sequence ID" value="OMO84276.1"/>
    <property type="molecule type" value="Genomic_DNA"/>
</dbReference>
<evidence type="ECO:0000313" key="4">
    <source>
        <dbReference type="Proteomes" id="UP000188268"/>
    </source>
</evidence>
<reference evidence="3 4" key="1">
    <citation type="submission" date="2013-09" db="EMBL/GenBank/DDBJ databases">
        <title>Corchorus capsularis genome sequencing.</title>
        <authorList>
            <person name="Alam M."/>
            <person name="Haque M.S."/>
            <person name="Islam M.S."/>
            <person name="Emdad E.M."/>
            <person name="Islam M.M."/>
            <person name="Ahmed B."/>
            <person name="Halim A."/>
            <person name="Hossen Q.M.M."/>
            <person name="Hossain M.Z."/>
            <person name="Ahmed R."/>
            <person name="Khan M.M."/>
            <person name="Islam R."/>
            <person name="Rashid M.M."/>
            <person name="Khan S.A."/>
            <person name="Rahman M.S."/>
            <person name="Alam M."/>
        </authorList>
    </citation>
    <scope>NUCLEOTIDE SEQUENCE [LARGE SCALE GENOMIC DNA]</scope>
    <source>
        <strain evidence="4">cv. CVL-1</strain>
        <tissue evidence="3">Whole seedling</tissue>
    </source>
</reference>
<dbReference type="Proteomes" id="UP000188268">
    <property type="component" value="Unassembled WGS sequence"/>
</dbReference>
<keyword evidence="1" id="KW-0378">Hydrolase</keyword>
<dbReference type="InterPro" id="IPR051915">
    <property type="entry name" value="Cellulose_Degrad_GH3"/>
</dbReference>
<dbReference type="GO" id="GO:0008422">
    <property type="term" value="F:beta-glucosidase activity"/>
    <property type="evidence" value="ECO:0007669"/>
    <property type="project" value="TreeGrafter"/>
</dbReference>
<comment type="caution">
    <text evidence="3">The sequence shown here is derived from an EMBL/GenBank/DDBJ whole genome shotgun (WGS) entry which is preliminary data.</text>
</comment>
<evidence type="ECO:0000313" key="3">
    <source>
        <dbReference type="EMBL" id="OMO84276.1"/>
    </source>
</evidence>
<dbReference type="Gramene" id="OMO84276">
    <property type="protein sequence ID" value="OMO84276"/>
    <property type="gene ID" value="CCACVL1_10921"/>
</dbReference>
<dbReference type="PANTHER" id="PTHR30620">
    <property type="entry name" value="PERIPLASMIC BETA-GLUCOSIDASE-RELATED"/>
    <property type="match status" value="1"/>
</dbReference>
<evidence type="ECO:0000256" key="1">
    <source>
        <dbReference type="ARBA" id="ARBA00022801"/>
    </source>
</evidence>
<dbReference type="SUPFAM" id="SSF51445">
    <property type="entry name" value="(Trans)glycosidases"/>
    <property type="match status" value="1"/>
</dbReference>
<organism evidence="3 4">
    <name type="scientific">Corchorus capsularis</name>
    <name type="common">Jute</name>
    <dbReference type="NCBI Taxonomy" id="210143"/>
    <lineage>
        <taxon>Eukaryota</taxon>
        <taxon>Viridiplantae</taxon>
        <taxon>Streptophyta</taxon>
        <taxon>Embryophyta</taxon>
        <taxon>Tracheophyta</taxon>
        <taxon>Spermatophyta</taxon>
        <taxon>Magnoliopsida</taxon>
        <taxon>eudicotyledons</taxon>
        <taxon>Gunneridae</taxon>
        <taxon>Pentapetalae</taxon>
        <taxon>rosids</taxon>
        <taxon>malvids</taxon>
        <taxon>Malvales</taxon>
        <taxon>Malvaceae</taxon>
        <taxon>Grewioideae</taxon>
        <taxon>Apeibeae</taxon>
        <taxon>Corchorus</taxon>
    </lineage>
</organism>
<dbReference type="OrthoDB" id="416222at2759"/>
<keyword evidence="4" id="KW-1185">Reference proteome</keyword>
<feature type="compositionally biased region" description="Basic and acidic residues" evidence="2">
    <location>
        <begin position="159"/>
        <end position="168"/>
    </location>
</feature>
<dbReference type="Gene3D" id="3.20.20.300">
    <property type="entry name" value="Glycoside hydrolase, family 3, N-terminal domain"/>
    <property type="match status" value="1"/>
</dbReference>